<name>A0A398BCK1_9BACI</name>
<dbReference type="GO" id="GO:0009431">
    <property type="term" value="C:bacterial-type flagellum basal body, MS ring"/>
    <property type="evidence" value="ECO:0007669"/>
    <property type="project" value="InterPro"/>
</dbReference>
<dbReference type="PANTHER" id="PTHR30046:SF0">
    <property type="entry name" value="FLAGELLAR M-RING PROTEIN"/>
    <property type="match status" value="1"/>
</dbReference>
<dbReference type="EMBL" id="QWVS01000013">
    <property type="protein sequence ID" value="RID87171.1"/>
    <property type="molecule type" value="Genomic_DNA"/>
</dbReference>
<keyword evidence="6 10" id="KW-1133">Transmembrane helix</keyword>
<keyword evidence="7 10" id="KW-0472">Membrane</keyword>
<dbReference type="Proteomes" id="UP000266016">
    <property type="component" value="Unassembled WGS sequence"/>
</dbReference>
<dbReference type="InterPro" id="IPR006182">
    <property type="entry name" value="FliF_N_dom"/>
</dbReference>
<dbReference type="GO" id="GO:0071973">
    <property type="term" value="P:bacterial-type flagellum-dependent cell motility"/>
    <property type="evidence" value="ECO:0007669"/>
    <property type="project" value="InterPro"/>
</dbReference>
<dbReference type="NCBIfam" id="TIGR00206">
    <property type="entry name" value="fliF"/>
    <property type="match status" value="1"/>
</dbReference>
<keyword evidence="13" id="KW-0966">Cell projection</keyword>
<gene>
    <name evidence="13" type="primary">fliF</name>
    <name evidence="13" type="ORF">D1953_07625</name>
</gene>
<evidence type="ECO:0000256" key="3">
    <source>
        <dbReference type="ARBA" id="ARBA00007971"/>
    </source>
</evidence>
<dbReference type="Pfam" id="PF08345">
    <property type="entry name" value="YscJ_FliF_C"/>
    <property type="match status" value="1"/>
</dbReference>
<evidence type="ECO:0000259" key="12">
    <source>
        <dbReference type="Pfam" id="PF08345"/>
    </source>
</evidence>
<accession>A0A398BCK1</accession>
<comment type="function">
    <text evidence="9">The M ring may be actively involved in energy transduction.</text>
</comment>
<dbReference type="PIRSF" id="PIRSF004862">
    <property type="entry name" value="FliF"/>
    <property type="match status" value="1"/>
</dbReference>
<evidence type="ECO:0000256" key="7">
    <source>
        <dbReference type="ARBA" id="ARBA00023136"/>
    </source>
</evidence>
<dbReference type="InterPro" id="IPR045851">
    <property type="entry name" value="AMP-bd_C_sf"/>
</dbReference>
<comment type="similarity">
    <text evidence="3 9">Belongs to the FliF family.</text>
</comment>
<dbReference type="GO" id="GO:0003774">
    <property type="term" value="F:cytoskeletal motor activity"/>
    <property type="evidence" value="ECO:0007669"/>
    <property type="project" value="InterPro"/>
</dbReference>
<feature type="domain" description="Flagellar M-ring C-terminal" evidence="12">
    <location>
        <begin position="256"/>
        <end position="399"/>
    </location>
</feature>
<keyword evidence="8 9" id="KW-0975">Bacterial flagellum</keyword>
<dbReference type="Gene3D" id="3.30.300.30">
    <property type="match status" value="1"/>
</dbReference>
<dbReference type="GO" id="GO:0005886">
    <property type="term" value="C:plasma membrane"/>
    <property type="evidence" value="ECO:0007669"/>
    <property type="project" value="UniProtKB-SubCell"/>
</dbReference>
<dbReference type="AlphaFoldDB" id="A0A398BCK1"/>
<evidence type="ECO:0000256" key="8">
    <source>
        <dbReference type="ARBA" id="ARBA00023143"/>
    </source>
</evidence>
<evidence type="ECO:0000256" key="1">
    <source>
        <dbReference type="ARBA" id="ARBA00004117"/>
    </source>
</evidence>
<evidence type="ECO:0000256" key="6">
    <source>
        <dbReference type="ARBA" id="ARBA00022989"/>
    </source>
</evidence>
<keyword evidence="4" id="KW-1003">Cell membrane</keyword>
<keyword evidence="5 10" id="KW-0812">Transmembrane</keyword>
<keyword evidence="13" id="KW-0282">Flagellum</keyword>
<keyword evidence="14" id="KW-1185">Reference proteome</keyword>
<evidence type="ECO:0000313" key="13">
    <source>
        <dbReference type="EMBL" id="RID87171.1"/>
    </source>
</evidence>
<keyword evidence="13" id="KW-0969">Cilium</keyword>
<dbReference type="InterPro" id="IPR013556">
    <property type="entry name" value="Flag_M-ring_C"/>
</dbReference>
<feature type="transmembrane region" description="Helical" evidence="10">
    <location>
        <begin position="25"/>
        <end position="45"/>
    </location>
</feature>
<feature type="domain" description="Flagellar M-ring N-terminal" evidence="11">
    <location>
        <begin position="46"/>
        <end position="220"/>
    </location>
</feature>
<organism evidence="13 14">
    <name type="scientific">Peribacillus asahii</name>
    <dbReference type="NCBI Taxonomy" id="228899"/>
    <lineage>
        <taxon>Bacteria</taxon>
        <taxon>Bacillati</taxon>
        <taxon>Bacillota</taxon>
        <taxon>Bacilli</taxon>
        <taxon>Bacillales</taxon>
        <taxon>Bacillaceae</taxon>
        <taxon>Peribacillus</taxon>
    </lineage>
</organism>
<dbReference type="InterPro" id="IPR043427">
    <property type="entry name" value="YscJ/FliF"/>
</dbReference>
<dbReference type="Pfam" id="PF01514">
    <property type="entry name" value="YscJ_FliF"/>
    <property type="match status" value="1"/>
</dbReference>
<evidence type="ECO:0000259" key="11">
    <source>
        <dbReference type="Pfam" id="PF01514"/>
    </source>
</evidence>
<evidence type="ECO:0000313" key="14">
    <source>
        <dbReference type="Proteomes" id="UP000266016"/>
    </source>
</evidence>
<protein>
    <recommendedName>
        <fullName evidence="9">Flagellar M-ring protein</fullName>
    </recommendedName>
</protein>
<evidence type="ECO:0000256" key="9">
    <source>
        <dbReference type="PIRNR" id="PIRNR004862"/>
    </source>
</evidence>
<reference evidence="13 14" key="1">
    <citation type="submission" date="2018-08" db="EMBL/GenBank/DDBJ databases">
        <title>Bacillus jemisoniae sp. nov., Bacillus chryseoplanitiae sp. nov., Bacillus resnikiae sp. nov., and Bacillus frankliniae sp. nov., isolated from Viking spacecraft and associated surfaces.</title>
        <authorList>
            <person name="Seuylemezian A."/>
            <person name="Vaishampayan P."/>
        </authorList>
    </citation>
    <scope>NUCLEOTIDE SEQUENCE [LARGE SCALE GENOMIC DNA]</scope>
    <source>
        <strain evidence="13 14">MA001</strain>
    </source>
</reference>
<evidence type="ECO:0000256" key="4">
    <source>
        <dbReference type="ARBA" id="ARBA00022475"/>
    </source>
</evidence>
<dbReference type="PANTHER" id="PTHR30046">
    <property type="entry name" value="FLAGELLAR M-RING PROTEIN"/>
    <property type="match status" value="1"/>
</dbReference>
<dbReference type="InterPro" id="IPR000067">
    <property type="entry name" value="FlgMring_FliF"/>
</dbReference>
<proteinExistence type="inferred from homology"/>
<evidence type="ECO:0000256" key="2">
    <source>
        <dbReference type="ARBA" id="ARBA00004651"/>
    </source>
</evidence>
<comment type="caution">
    <text evidence="13">The sequence shown here is derived from an EMBL/GenBank/DDBJ whole genome shotgun (WGS) entry which is preliminary data.</text>
</comment>
<evidence type="ECO:0000256" key="5">
    <source>
        <dbReference type="ARBA" id="ARBA00022692"/>
    </source>
</evidence>
<dbReference type="RefSeq" id="WP_119116565.1">
    <property type="nucleotide sequence ID" value="NZ_QWVS01000013.1"/>
</dbReference>
<dbReference type="PRINTS" id="PR01009">
    <property type="entry name" value="FLGMRINGFLIF"/>
</dbReference>
<comment type="subcellular location">
    <subcellularLocation>
        <location evidence="1 9">Bacterial flagellum basal body</location>
    </subcellularLocation>
    <subcellularLocation>
        <location evidence="2">Cell membrane</location>
        <topology evidence="2">Multi-pass membrane protein</topology>
    </subcellularLocation>
</comment>
<feature type="transmembrane region" description="Helical" evidence="10">
    <location>
        <begin position="449"/>
        <end position="470"/>
    </location>
</feature>
<evidence type="ECO:0000256" key="10">
    <source>
        <dbReference type="SAM" id="Phobius"/>
    </source>
</evidence>
<sequence>MNDSLVRIKEKITGYWSTRTKKQKIIGISAAVLLVILIVVASILATRTTLVPLYSNLTPSETGSIKENLDSKGIENAISNDGTTISVPEESVDTLKVELAAEGIPSSGNIDYSFFGENAGIGMTENEFNVVKLDAMQSEIAGLIKKIDGVQDASVMITLPEQGVFVSDTNEEASASVVLTTKPGYKFEENQINALYHLVSKSVPNLPTNNIVIMNQNFEYFDLEDENNSVGTKFASQQEIKKEIERDVQRQVQNMLGTLMGRDKVVVSVSTDIDFTQENREENLVAPVDEENMEGIAISAQRINETYTGDGAAAAGGIPQGEDTADSLGAYVQGGTNGNGDYEKVEETINNEVNRIKKEIVESPYKVQDLGVQVMVEPPTPDDPTSLSQDSIDDITKILGTIIRTTVAKGENGEALTDAEIEEKIAISVQPFNGKVDVTNAQESSTLPLWAYVVGAVLLLAIIVLLVLYIRSRKQQAAEEDEEEELLEEAVYEIPDLPEEQDSEASIKRKQLEKMAKEKPEDFAKLLRSWIEED</sequence>